<gene>
    <name evidence="2" type="ORF">RhiirA1_454550</name>
</gene>
<dbReference type="EMBL" id="LLXH01000211">
    <property type="protein sequence ID" value="PKC70596.1"/>
    <property type="molecule type" value="Genomic_DNA"/>
</dbReference>
<evidence type="ECO:0000313" key="2">
    <source>
        <dbReference type="EMBL" id="PKC70596.1"/>
    </source>
</evidence>
<dbReference type="Proteomes" id="UP000232688">
    <property type="component" value="Unassembled WGS sequence"/>
</dbReference>
<evidence type="ECO:0008006" key="4">
    <source>
        <dbReference type="Google" id="ProtNLM"/>
    </source>
</evidence>
<protein>
    <recommendedName>
        <fullName evidence="4">Serine-threonine/tyrosine-protein kinase catalytic domain-containing protein</fullName>
    </recommendedName>
</protein>
<dbReference type="InterPro" id="IPR011009">
    <property type="entry name" value="Kinase-like_dom_sf"/>
</dbReference>
<dbReference type="VEuPathDB" id="FungiDB:RhiirA1_454550"/>
<reference evidence="2 3" key="1">
    <citation type="submission" date="2017-10" db="EMBL/GenBank/DDBJ databases">
        <title>Extensive intraspecific genome diversity in a model arbuscular mycorrhizal fungus.</title>
        <authorList>
            <person name="Chen E.C.H."/>
            <person name="Morin E."/>
            <person name="Baudet D."/>
            <person name="Noel J."/>
            <person name="Ndikumana S."/>
            <person name="Charron P."/>
            <person name="St-Onge C."/>
            <person name="Giorgi J."/>
            <person name="Grigoriev I.V."/>
            <person name="Roux C."/>
            <person name="Martin F.M."/>
            <person name="Corradi N."/>
        </authorList>
    </citation>
    <scope>NUCLEOTIDE SEQUENCE [LARGE SCALE GENOMIC DNA]</scope>
    <source>
        <strain evidence="2 3">A1</strain>
    </source>
</reference>
<dbReference type="SUPFAM" id="SSF56112">
    <property type="entry name" value="Protein kinase-like (PK-like)"/>
    <property type="match status" value="1"/>
</dbReference>
<feature type="region of interest" description="Disordered" evidence="1">
    <location>
        <begin position="105"/>
        <end position="139"/>
    </location>
</feature>
<sequence length="176" mass="20834">MNMRMRLQRTLVINGIRPKIVSGTPLEYKNLMEECWNADPLKRPDIYTLWKRMEKINLDYQKMADKFFQSEIDNLQMNKVKGNYASSRLFTSKIYNFENLSEPRNATEEEQEAFHNKSSDFSIPDNNDDEKYNNPNLHSNEQDELEIVYGKFLITHSHISYADSHRILSKIPRVLP</sequence>
<proteinExistence type="predicted"/>
<evidence type="ECO:0000256" key="1">
    <source>
        <dbReference type="SAM" id="MobiDB-lite"/>
    </source>
</evidence>
<reference evidence="2 3" key="2">
    <citation type="submission" date="2017-10" db="EMBL/GenBank/DDBJ databases">
        <title>Genome analyses suggest a sexual origin of heterokaryosis in a supposedly ancient asexual fungus.</title>
        <authorList>
            <person name="Corradi N."/>
            <person name="Sedzielewska K."/>
            <person name="Noel J."/>
            <person name="Charron P."/>
            <person name="Farinelli L."/>
            <person name="Marton T."/>
            <person name="Kruger M."/>
            <person name="Pelin A."/>
            <person name="Brachmann A."/>
            <person name="Corradi N."/>
        </authorList>
    </citation>
    <scope>NUCLEOTIDE SEQUENCE [LARGE SCALE GENOMIC DNA]</scope>
    <source>
        <strain evidence="2 3">A1</strain>
    </source>
</reference>
<dbReference type="VEuPathDB" id="FungiDB:FUN_017702"/>
<name>A0A2N0S4Y0_9GLOM</name>
<comment type="caution">
    <text evidence="2">The sequence shown here is derived from an EMBL/GenBank/DDBJ whole genome shotgun (WGS) entry which is preliminary data.</text>
</comment>
<evidence type="ECO:0000313" key="3">
    <source>
        <dbReference type="Proteomes" id="UP000232688"/>
    </source>
</evidence>
<organism evidence="2 3">
    <name type="scientific">Rhizophagus irregularis</name>
    <dbReference type="NCBI Taxonomy" id="588596"/>
    <lineage>
        <taxon>Eukaryota</taxon>
        <taxon>Fungi</taxon>
        <taxon>Fungi incertae sedis</taxon>
        <taxon>Mucoromycota</taxon>
        <taxon>Glomeromycotina</taxon>
        <taxon>Glomeromycetes</taxon>
        <taxon>Glomerales</taxon>
        <taxon>Glomeraceae</taxon>
        <taxon>Rhizophagus</taxon>
    </lineage>
</organism>
<dbReference type="Gene3D" id="1.10.510.10">
    <property type="entry name" value="Transferase(Phosphotransferase) domain 1"/>
    <property type="match status" value="1"/>
</dbReference>
<dbReference type="AlphaFoldDB" id="A0A2N0S4Y0"/>
<accession>A0A2N0S4Y0</accession>